<evidence type="ECO:0000256" key="3">
    <source>
        <dbReference type="ARBA" id="ARBA00022741"/>
    </source>
</evidence>
<dbReference type="InterPro" id="IPR027417">
    <property type="entry name" value="P-loop_NTPase"/>
</dbReference>
<sequence>MPLNAHAAARLRSKKRGSSSSRTASSTTASPAPSTSSKKAARFRDAAPKDLRWKSIVLPAELGCDDDGGLLELDEVEGVDVVYEDGRVAFKVREDEDGEPPAKKSKKGKGKAVQQDDDEPEFVPIDQAQESEGDEPKFAEDEPLSFPDEELEFPDEEAGEAGEAAEGESVNVAEEKKKAKKQKKDKGKKRSRDEAQENGSSGGAMEEAADEPPFDVEAELPAWSHIPLANPLYRALAELKFTKPTEIQEKALLVGENAKAQAEGEDEQEKSAFDTAPAGRERDVVGIAQTGSGKTLAYGLPILSHILSQPSPSSSPADSDDDESSLPPTRLAALILCPTRELALQVRTSLSSLAVRSLPLRTPSPETEKLAPEDPRKRKKGRLVQVVALTGGMSVEKQKRQLERGADIVVATPGRLWDLIGESDMLVHEIKNIRFLVIDEADRMIENGHFAELESIVRLTRREQATPDDGFVNDFDTAVTSRSNVTTLPCRPDMRTFVFSATMSKELQLNLKRKGAPKKFVPKAVEGEMTSLDDLLELLDFRDPDPEIIDLSPEHGLVETLKECKVECLANEKDMYLYHFLLRYPGRTIVFLAAIDGIRRLHPLLTLLKVNVIPLHSGMQQRQRLKALDKFKSSPDAVLLATDVAARGLDIPSVSHVVHYQLPRAADTYVHRSGRTARAGTEGLALQLVAPEEKKVQRMLMASLGKDIDLPTLPTDFSILDQLKKRIDLAKEIDQAQHRATKQAHEDKWLREAAEAMEIDLDDDQDSDGDGPQRSSKKQRGQAIASARQLKAELDNLLKKPLMVRGVSAKYLTTRSKIGLVDQLVGGTGHSKIFGLSTSSALEDLAAAPRTKEQKRAEKARETKAEEAEE</sequence>
<dbReference type="GO" id="GO:0005730">
    <property type="term" value="C:nucleolus"/>
    <property type="evidence" value="ECO:0007669"/>
    <property type="project" value="UniProtKB-SubCell"/>
</dbReference>
<dbReference type="CDD" id="cd18787">
    <property type="entry name" value="SF2_C_DEAD"/>
    <property type="match status" value="1"/>
</dbReference>
<keyword evidence="4 9" id="KW-0378">Hydrolase</keyword>
<dbReference type="Gene3D" id="3.40.50.300">
    <property type="entry name" value="P-loop containing nucleotide triphosphate hydrolases"/>
    <property type="match status" value="2"/>
</dbReference>
<dbReference type="GO" id="GO:0003724">
    <property type="term" value="F:RNA helicase activity"/>
    <property type="evidence" value="ECO:0007669"/>
    <property type="project" value="UniProtKB-EC"/>
</dbReference>
<feature type="compositionally biased region" description="Low complexity" evidence="10">
    <location>
        <begin position="307"/>
        <end position="317"/>
    </location>
</feature>
<evidence type="ECO:0000256" key="8">
    <source>
        <dbReference type="PROSITE-ProRule" id="PRU00552"/>
    </source>
</evidence>
<name>A0A061B0N4_RHOTO</name>
<feature type="compositionally biased region" description="Low complexity" evidence="10">
    <location>
        <begin position="18"/>
        <end position="38"/>
    </location>
</feature>
<feature type="region of interest" description="Disordered" evidence="10">
    <location>
        <begin position="1"/>
        <end position="45"/>
    </location>
</feature>
<keyword evidence="3 9" id="KW-0547">Nucleotide-binding</keyword>
<dbReference type="GO" id="GO:0016787">
    <property type="term" value="F:hydrolase activity"/>
    <property type="evidence" value="ECO:0007669"/>
    <property type="project" value="UniProtKB-KW"/>
</dbReference>
<evidence type="ECO:0000256" key="9">
    <source>
        <dbReference type="RuleBase" id="RU365068"/>
    </source>
</evidence>
<evidence type="ECO:0000313" key="14">
    <source>
        <dbReference type="EMBL" id="CDR43020.1"/>
    </source>
</evidence>
<dbReference type="InterPro" id="IPR011545">
    <property type="entry name" value="DEAD/DEAH_box_helicase_dom"/>
</dbReference>
<feature type="region of interest" description="Disordered" evidence="10">
    <location>
        <begin position="845"/>
        <end position="870"/>
    </location>
</feature>
<proteinExistence type="inferred from homology"/>
<feature type="region of interest" description="Disordered" evidence="10">
    <location>
        <begin position="92"/>
        <end position="216"/>
    </location>
</feature>
<keyword evidence="7 9" id="KW-0694">RNA-binding</keyword>
<dbReference type="InterPro" id="IPR001650">
    <property type="entry name" value="Helicase_C-like"/>
</dbReference>
<dbReference type="Pfam" id="PF00270">
    <property type="entry name" value="DEAD"/>
    <property type="match status" value="1"/>
</dbReference>
<keyword evidence="2" id="KW-0698">rRNA processing</keyword>
<feature type="region of interest" description="Disordered" evidence="10">
    <location>
        <begin position="307"/>
        <end position="326"/>
    </location>
</feature>
<dbReference type="EC" id="3.6.4.13" evidence="9"/>
<comment type="similarity">
    <text evidence="9">Belongs to the DEAD box helicase family.</text>
</comment>
<feature type="domain" description="DEAD-box RNA helicase Q" evidence="13">
    <location>
        <begin position="221"/>
        <end position="249"/>
    </location>
</feature>
<feature type="region of interest" description="Disordered" evidence="10">
    <location>
        <begin position="760"/>
        <end position="784"/>
    </location>
</feature>
<dbReference type="InterPro" id="IPR014001">
    <property type="entry name" value="Helicase_ATP-bd"/>
</dbReference>
<reference evidence="14" key="1">
    <citation type="journal article" date="2014" name="Genome Announc.">
        <title>Draft genome sequence of Rhodosporidium toruloides CECT1137, an oleaginous yeast of biotechnological interest.</title>
        <authorList>
            <person name="Morin N."/>
            <person name="Calcas X."/>
            <person name="Devillers H."/>
            <person name="Durrens P."/>
            <person name="Sherman D.J."/>
            <person name="Nicaud J.-M."/>
            <person name="Neuveglise C."/>
        </authorList>
    </citation>
    <scope>NUCLEOTIDE SEQUENCE</scope>
    <source>
        <strain evidence="14">CECT1137</strain>
    </source>
</reference>
<dbReference type="GO" id="GO:0006364">
    <property type="term" value="P:rRNA processing"/>
    <property type="evidence" value="ECO:0007669"/>
    <property type="project" value="UniProtKB-KW"/>
</dbReference>
<dbReference type="SMART" id="SM00487">
    <property type="entry name" value="DEXDc"/>
    <property type="match status" value="1"/>
</dbReference>
<dbReference type="OrthoDB" id="4310724at2759"/>
<dbReference type="GO" id="GO:0005524">
    <property type="term" value="F:ATP binding"/>
    <property type="evidence" value="ECO:0007669"/>
    <property type="project" value="UniProtKB-UniRule"/>
</dbReference>
<evidence type="ECO:0000256" key="6">
    <source>
        <dbReference type="ARBA" id="ARBA00022840"/>
    </source>
</evidence>
<feature type="domain" description="Helicase ATP-binding" evidence="11">
    <location>
        <begin position="275"/>
        <end position="521"/>
    </location>
</feature>
<dbReference type="InterPro" id="IPR000629">
    <property type="entry name" value="RNA-helicase_DEAD-box_CS"/>
</dbReference>
<evidence type="ECO:0000259" key="13">
    <source>
        <dbReference type="PROSITE" id="PS51195"/>
    </source>
</evidence>
<dbReference type="SUPFAM" id="SSF52540">
    <property type="entry name" value="P-loop containing nucleoside triphosphate hydrolases"/>
    <property type="match status" value="1"/>
</dbReference>
<evidence type="ECO:0000256" key="10">
    <source>
        <dbReference type="SAM" id="MobiDB-lite"/>
    </source>
</evidence>
<feature type="compositionally biased region" description="Acidic residues" evidence="10">
    <location>
        <begin position="207"/>
        <end position="216"/>
    </location>
</feature>
<comment type="function">
    <text evidence="9">RNA helicase.</text>
</comment>
<protein>
    <recommendedName>
        <fullName evidence="9">ATP-dependent RNA helicase</fullName>
        <ecNumber evidence="9">3.6.4.13</ecNumber>
    </recommendedName>
</protein>
<evidence type="ECO:0000256" key="7">
    <source>
        <dbReference type="ARBA" id="ARBA00022884"/>
    </source>
</evidence>
<evidence type="ECO:0000256" key="2">
    <source>
        <dbReference type="ARBA" id="ARBA00022552"/>
    </source>
</evidence>
<comment type="subcellular location">
    <subcellularLocation>
        <location evidence="1">Nucleus</location>
        <location evidence="1">Nucleolus</location>
    </subcellularLocation>
</comment>
<dbReference type="Pfam" id="PF00271">
    <property type="entry name" value="Helicase_C"/>
    <property type="match status" value="1"/>
</dbReference>
<evidence type="ECO:0000256" key="4">
    <source>
        <dbReference type="ARBA" id="ARBA00022801"/>
    </source>
</evidence>
<feature type="compositionally biased region" description="Basic residues" evidence="10">
    <location>
        <begin position="178"/>
        <end position="190"/>
    </location>
</feature>
<accession>A0A061B0N4</accession>
<comment type="catalytic activity">
    <reaction evidence="9">
        <text>ATP + H2O = ADP + phosphate + H(+)</text>
        <dbReference type="Rhea" id="RHEA:13065"/>
        <dbReference type="ChEBI" id="CHEBI:15377"/>
        <dbReference type="ChEBI" id="CHEBI:15378"/>
        <dbReference type="ChEBI" id="CHEBI:30616"/>
        <dbReference type="ChEBI" id="CHEBI:43474"/>
        <dbReference type="ChEBI" id="CHEBI:456216"/>
        <dbReference type="EC" id="3.6.4.13"/>
    </reaction>
</comment>
<dbReference type="GO" id="GO:0003723">
    <property type="term" value="F:RNA binding"/>
    <property type="evidence" value="ECO:0007669"/>
    <property type="project" value="UniProtKB-UniRule"/>
</dbReference>
<keyword evidence="6 9" id="KW-0067">ATP-binding</keyword>
<dbReference type="PROSITE" id="PS51192">
    <property type="entry name" value="HELICASE_ATP_BIND_1"/>
    <property type="match status" value="1"/>
</dbReference>
<feature type="short sequence motif" description="Q motif" evidence="8">
    <location>
        <begin position="221"/>
        <end position="249"/>
    </location>
</feature>
<dbReference type="EMBL" id="LK052942">
    <property type="protein sequence ID" value="CDR43020.1"/>
    <property type="molecule type" value="Genomic_DNA"/>
</dbReference>
<gene>
    <name evidence="14" type="ORF">RHTO0S_07e06700g</name>
</gene>
<dbReference type="PROSITE" id="PS51195">
    <property type="entry name" value="Q_MOTIF"/>
    <property type="match status" value="1"/>
</dbReference>
<evidence type="ECO:0000256" key="5">
    <source>
        <dbReference type="ARBA" id="ARBA00022806"/>
    </source>
</evidence>
<evidence type="ECO:0000259" key="12">
    <source>
        <dbReference type="PROSITE" id="PS51194"/>
    </source>
</evidence>
<evidence type="ECO:0000256" key="1">
    <source>
        <dbReference type="ARBA" id="ARBA00004604"/>
    </source>
</evidence>
<dbReference type="SMART" id="SM00490">
    <property type="entry name" value="HELICc"/>
    <property type="match status" value="1"/>
</dbReference>
<organism evidence="14">
    <name type="scientific">Rhodotorula toruloides</name>
    <name type="common">Yeast</name>
    <name type="synonym">Rhodosporidium toruloides</name>
    <dbReference type="NCBI Taxonomy" id="5286"/>
    <lineage>
        <taxon>Eukaryota</taxon>
        <taxon>Fungi</taxon>
        <taxon>Dikarya</taxon>
        <taxon>Basidiomycota</taxon>
        <taxon>Pucciniomycotina</taxon>
        <taxon>Microbotryomycetes</taxon>
        <taxon>Sporidiobolales</taxon>
        <taxon>Sporidiobolaceae</taxon>
        <taxon>Rhodotorula</taxon>
    </lineage>
</organism>
<keyword evidence="5 9" id="KW-0347">Helicase</keyword>
<feature type="compositionally biased region" description="Acidic residues" evidence="10">
    <location>
        <begin position="760"/>
        <end position="769"/>
    </location>
</feature>
<comment type="domain">
    <text evidence="9">The Q motif is unique to and characteristic of the DEAD box family of RNA helicases and controls ATP binding and hydrolysis.</text>
</comment>
<dbReference type="PROSITE" id="PS00039">
    <property type="entry name" value="DEAD_ATP_HELICASE"/>
    <property type="match status" value="1"/>
</dbReference>
<dbReference type="AlphaFoldDB" id="A0A061B0N4"/>
<dbReference type="PROSITE" id="PS51194">
    <property type="entry name" value="HELICASE_CTER"/>
    <property type="match status" value="1"/>
</dbReference>
<dbReference type="InterPro" id="IPR014014">
    <property type="entry name" value="RNA_helicase_DEAD_Q_motif"/>
</dbReference>
<feature type="compositionally biased region" description="Basic and acidic residues" evidence="10">
    <location>
        <begin position="850"/>
        <end position="870"/>
    </location>
</feature>
<evidence type="ECO:0000259" key="11">
    <source>
        <dbReference type="PROSITE" id="PS51192"/>
    </source>
</evidence>
<dbReference type="PANTHER" id="PTHR24031">
    <property type="entry name" value="RNA HELICASE"/>
    <property type="match status" value="1"/>
</dbReference>
<feature type="domain" description="Helicase C-terminal" evidence="12">
    <location>
        <begin position="576"/>
        <end position="721"/>
    </location>
</feature>
<feature type="compositionally biased region" description="Acidic residues" evidence="10">
    <location>
        <begin position="141"/>
        <end position="166"/>
    </location>
</feature>